<accession>W7ITW9</accession>
<keyword evidence="5" id="KW-0521">NADP</keyword>
<evidence type="ECO:0000256" key="3">
    <source>
        <dbReference type="ARBA" id="ARBA00022630"/>
    </source>
</evidence>
<dbReference type="EMBL" id="AYXG01000033">
    <property type="protein sequence ID" value="EWC63808.1"/>
    <property type="molecule type" value="Genomic_DNA"/>
</dbReference>
<dbReference type="EC" id="1.14.13.22" evidence="8"/>
<comment type="cofactor">
    <cofactor evidence="1">
        <name>FAD</name>
        <dbReference type="ChEBI" id="CHEBI:57692"/>
    </cofactor>
</comment>
<keyword evidence="3" id="KW-0285">Flavoprotein</keyword>
<comment type="similarity">
    <text evidence="2">Belongs to the FAD-binding monooxygenase family.</text>
</comment>
<keyword evidence="9" id="KW-1185">Reference proteome</keyword>
<accession>A0A8E3BEM2</accession>
<evidence type="ECO:0000313" key="9">
    <source>
        <dbReference type="Proteomes" id="UP000019277"/>
    </source>
</evidence>
<evidence type="ECO:0000256" key="4">
    <source>
        <dbReference type="ARBA" id="ARBA00022827"/>
    </source>
</evidence>
<dbReference type="InterPro" id="IPR051209">
    <property type="entry name" value="FAD-bind_Monooxygenase_sf"/>
</dbReference>
<reference evidence="8 9" key="1">
    <citation type="journal article" date="2014" name="Genome Announc.">
        <title>Draft Genome Sequence of the Antitrypanosomally Active Sponge-Associated Bacterium Actinokineospora sp. Strain EG49.</title>
        <authorList>
            <person name="Harjes J."/>
            <person name="Ryu T."/>
            <person name="Abdelmohsen U.R."/>
            <person name="Moitinho-Silva L."/>
            <person name="Horn H."/>
            <person name="Ravasi T."/>
            <person name="Hentschel U."/>
        </authorList>
    </citation>
    <scope>NUCLEOTIDE SEQUENCE [LARGE SCALE GENOMIC DNA]</scope>
    <source>
        <strain evidence="8 9">EG49</strain>
    </source>
</reference>
<protein>
    <submittedName>
        <fullName evidence="8">Cyclohexanone monooxygenase</fullName>
        <ecNumber evidence="8">1.14.13.22</ecNumber>
    </submittedName>
</protein>
<dbReference type="InterPro" id="IPR036188">
    <property type="entry name" value="FAD/NAD-bd_sf"/>
</dbReference>
<sequence length="499" mass="55850">MGKLIHTGVVIVGTGFSGMGMAIQLRKEGREDFVVLEKADDFGGTWRDNSYPGCACDIQSHMYSFSFEPKADWSRAFAPQAEIYQYMRDVAAKWDLARNTTFGVEVAGGRWDEEENRWYIATTGGDTYVAQYVVAGIGALHLPQVPHLNGIENFEGTAFHSARWDHDYDLTGKKVAVIGTGASAVQFMPRIAKQVAELTLFQRTPPWVMPKPDHAMPGWAKTALAKVPGAHRGYRNFLYWLNEARAIGFNGHQGMLKAASRLAAWNIKRSVRDPELVAKLTPDYVMGCKRVLISNDYYPAFRRDNVSLDTSGVAEVKARSIVTNDGREIEVDAIIYGTGFQVIDSMEHLDITGRDGVELGKMWAEAGITTYNGINVAGFPNLFFLLGPNTGLGHNSVVFMIESQLNHIREAMKLAERHNVEAIDVRPAAQEKFNVEIQRKLREGVWTQGGCKSWYLDAQGVNRTLWPGFTWRYWLKTRKVDAADFELITRSRTPQLTAS</sequence>
<dbReference type="FunFam" id="3.50.50.60:FF:000214">
    <property type="entry name" value="PROBABLE MONOOXYGENASE"/>
    <property type="match status" value="1"/>
</dbReference>
<dbReference type="PANTHER" id="PTHR42877">
    <property type="entry name" value="L-ORNITHINE N(5)-MONOOXYGENASE-RELATED"/>
    <property type="match status" value="1"/>
</dbReference>
<evidence type="ECO:0000256" key="2">
    <source>
        <dbReference type="ARBA" id="ARBA00010139"/>
    </source>
</evidence>
<dbReference type="Pfam" id="PF13738">
    <property type="entry name" value="Pyr_redox_3"/>
    <property type="match status" value="1"/>
</dbReference>
<dbReference type="OrthoDB" id="5168853at2"/>
<dbReference type="PANTHER" id="PTHR42877:SF4">
    <property type="entry name" value="FAD_NAD(P)-BINDING DOMAIN-CONTAINING PROTEIN-RELATED"/>
    <property type="match status" value="1"/>
</dbReference>
<evidence type="ECO:0000256" key="1">
    <source>
        <dbReference type="ARBA" id="ARBA00001974"/>
    </source>
</evidence>
<dbReference type="STRING" id="909613.UO65_0897"/>
<name>W7ITW9_9PSEU</name>
<dbReference type="Gene3D" id="3.50.50.60">
    <property type="entry name" value="FAD/NAD(P)-binding domain"/>
    <property type="match status" value="2"/>
</dbReference>
<evidence type="ECO:0000256" key="6">
    <source>
        <dbReference type="ARBA" id="ARBA00023002"/>
    </source>
</evidence>
<dbReference type="GO" id="GO:0018667">
    <property type="term" value="F:cyclohexanone monooxygenase activity"/>
    <property type="evidence" value="ECO:0007669"/>
    <property type="project" value="UniProtKB-EC"/>
</dbReference>
<evidence type="ECO:0000313" key="8">
    <source>
        <dbReference type="EMBL" id="EWC63808.1"/>
    </source>
</evidence>
<dbReference type="PATRIC" id="fig|909613.9.peg.913"/>
<dbReference type="eggNOG" id="COG2072">
    <property type="taxonomic scope" value="Bacteria"/>
</dbReference>
<keyword evidence="6 8" id="KW-0560">Oxidoreductase</keyword>
<dbReference type="AlphaFoldDB" id="W7ITW9"/>
<evidence type="ECO:0000256" key="7">
    <source>
        <dbReference type="ARBA" id="ARBA00023033"/>
    </source>
</evidence>
<gene>
    <name evidence="8" type="ORF">UO65_0897</name>
</gene>
<proteinExistence type="inferred from homology"/>
<dbReference type="SUPFAM" id="SSF51905">
    <property type="entry name" value="FAD/NAD(P)-binding domain"/>
    <property type="match status" value="1"/>
</dbReference>
<evidence type="ECO:0000256" key="5">
    <source>
        <dbReference type="ARBA" id="ARBA00022857"/>
    </source>
</evidence>
<keyword evidence="7 8" id="KW-0503">Monooxygenase</keyword>
<organism evidence="8 9">
    <name type="scientific">Actinokineospora spheciospongiae</name>
    <dbReference type="NCBI Taxonomy" id="909613"/>
    <lineage>
        <taxon>Bacteria</taxon>
        <taxon>Bacillati</taxon>
        <taxon>Actinomycetota</taxon>
        <taxon>Actinomycetes</taxon>
        <taxon>Pseudonocardiales</taxon>
        <taxon>Pseudonocardiaceae</taxon>
        <taxon>Actinokineospora</taxon>
    </lineage>
</organism>
<keyword evidence="4" id="KW-0274">FAD</keyword>
<dbReference type="Proteomes" id="UP000019277">
    <property type="component" value="Unassembled WGS sequence"/>
</dbReference>
<dbReference type="RefSeq" id="WP_035278952.1">
    <property type="nucleotide sequence ID" value="NZ_AYXG01000033.1"/>
</dbReference>
<comment type="caution">
    <text evidence="8">The sequence shown here is derived from an EMBL/GenBank/DDBJ whole genome shotgun (WGS) entry which is preliminary data.</text>
</comment>